<proteinExistence type="predicted"/>
<protein>
    <submittedName>
        <fullName evidence="1">Uncharacterized protein</fullName>
    </submittedName>
</protein>
<evidence type="ECO:0000313" key="2">
    <source>
        <dbReference type="Proteomes" id="UP000233440"/>
    </source>
</evidence>
<accession>A0A2N3LNC1</accession>
<sequence length="107" mass="12439">MSIIYNFNTWKVSGNKAPQWSQKAYKLMRVNINKRGYTGELLGAIMYLHFIKGMTVTQIRKAPTGYNLPSVHIRSIIKGTFSPDAFIIFMDMLETEPEILDRLFRTY</sequence>
<dbReference type="Proteomes" id="UP000233440">
    <property type="component" value="Unassembled WGS sequence"/>
</dbReference>
<dbReference type="AlphaFoldDB" id="A0A2N3LNC1"/>
<comment type="caution">
    <text evidence="1">The sequence shown here is derived from an EMBL/GenBank/DDBJ whole genome shotgun (WGS) entry which is preliminary data.</text>
</comment>
<dbReference type="EMBL" id="PIQO01000003">
    <property type="protein sequence ID" value="PKR86075.1"/>
    <property type="molecule type" value="Genomic_DNA"/>
</dbReference>
<reference evidence="1 2" key="1">
    <citation type="submission" date="2017-11" db="EMBL/GenBank/DDBJ databases">
        <title>Bacillus camelliae sp. nov., isolated from pu'er tea.</title>
        <authorList>
            <person name="Niu L."/>
        </authorList>
    </citation>
    <scope>NUCLEOTIDE SEQUENCE [LARGE SCALE GENOMIC DNA]</scope>
    <source>
        <strain evidence="1 2">7578-1</strain>
    </source>
</reference>
<name>A0A2N3LNC1_9BACI</name>
<gene>
    <name evidence="1" type="ORF">CWO92_06805</name>
</gene>
<dbReference type="RefSeq" id="WP_101353444.1">
    <property type="nucleotide sequence ID" value="NZ_PIQO01000003.1"/>
</dbReference>
<dbReference type="OrthoDB" id="2869339at2"/>
<evidence type="ECO:0000313" key="1">
    <source>
        <dbReference type="EMBL" id="PKR86075.1"/>
    </source>
</evidence>
<organism evidence="1 2">
    <name type="scientific">Heyndrickxia camelliae</name>
    <dbReference type="NCBI Taxonomy" id="1707093"/>
    <lineage>
        <taxon>Bacteria</taxon>
        <taxon>Bacillati</taxon>
        <taxon>Bacillota</taxon>
        <taxon>Bacilli</taxon>
        <taxon>Bacillales</taxon>
        <taxon>Bacillaceae</taxon>
        <taxon>Heyndrickxia</taxon>
    </lineage>
</organism>
<keyword evidence="2" id="KW-1185">Reference proteome</keyword>